<feature type="domain" description="Zinc knuckle CX2CX4HX4C" evidence="2">
    <location>
        <begin position="32"/>
        <end position="77"/>
    </location>
</feature>
<evidence type="ECO:0000259" key="2">
    <source>
        <dbReference type="Pfam" id="PF14392"/>
    </source>
</evidence>
<feature type="compositionally biased region" description="Basic and acidic residues" evidence="1">
    <location>
        <begin position="106"/>
        <end position="125"/>
    </location>
</feature>
<evidence type="ECO:0000256" key="1">
    <source>
        <dbReference type="SAM" id="MobiDB-lite"/>
    </source>
</evidence>
<comment type="caution">
    <text evidence="3">The sequence shown here is derived from an EMBL/GenBank/DDBJ whole genome shotgun (WGS) entry which is preliminary data.</text>
</comment>
<evidence type="ECO:0000313" key="4">
    <source>
        <dbReference type="Proteomes" id="UP001630127"/>
    </source>
</evidence>
<dbReference type="InterPro" id="IPR025836">
    <property type="entry name" value="Zn_knuckle_CX2CX4HX4C"/>
</dbReference>
<protein>
    <recommendedName>
        <fullName evidence="2">Zinc knuckle CX2CX4HX4C domain-containing protein</fullName>
    </recommendedName>
</protein>
<dbReference type="AlphaFoldDB" id="A0ABD2YF05"/>
<dbReference type="Pfam" id="PF14392">
    <property type="entry name" value="zf-CCHC_4"/>
    <property type="match status" value="1"/>
</dbReference>
<evidence type="ECO:0000313" key="3">
    <source>
        <dbReference type="EMBL" id="KAL3504445.1"/>
    </source>
</evidence>
<name>A0ABD2YF05_9GENT</name>
<sequence length="139" mass="15797">MKIGGVLEEAKEVTILNFGGKEDRHLKVFSVIDISQPLMRGLVVEMGGVSKWIEFKYERCPNFCFKYGIIGHNEKDCFQGTEGMANKISSQFGNWLKASSIKSSAKKTEHIEEPRKLERDKRREIQGFSSTQDHSSLPD</sequence>
<reference evidence="3 4" key="1">
    <citation type="submission" date="2024-11" db="EMBL/GenBank/DDBJ databases">
        <title>A near-complete genome assembly of Cinchona calisaya.</title>
        <authorList>
            <person name="Lian D.C."/>
            <person name="Zhao X.W."/>
            <person name="Wei L."/>
        </authorList>
    </citation>
    <scope>NUCLEOTIDE SEQUENCE [LARGE SCALE GENOMIC DNA]</scope>
    <source>
        <tissue evidence="3">Nenye</tissue>
    </source>
</reference>
<organism evidence="3 4">
    <name type="scientific">Cinchona calisaya</name>
    <dbReference type="NCBI Taxonomy" id="153742"/>
    <lineage>
        <taxon>Eukaryota</taxon>
        <taxon>Viridiplantae</taxon>
        <taxon>Streptophyta</taxon>
        <taxon>Embryophyta</taxon>
        <taxon>Tracheophyta</taxon>
        <taxon>Spermatophyta</taxon>
        <taxon>Magnoliopsida</taxon>
        <taxon>eudicotyledons</taxon>
        <taxon>Gunneridae</taxon>
        <taxon>Pentapetalae</taxon>
        <taxon>asterids</taxon>
        <taxon>lamiids</taxon>
        <taxon>Gentianales</taxon>
        <taxon>Rubiaceae</taxon>
        <taxon>Cinchonoideae</taxon>
        <taxon>Cinchoneae</taxon>
        <taxon>Cinchona</taxon>
    </lineage>
</organism>
<keyword evidence="4" id="KW-1185">Reference proteome</keyword>
<gene>
    <name evidence="3" type="ORF">ACH5RR_034286</name>
</gene>
<accession>A0ABD2YF05</accession>
<dbReference type="EMBL" id="JBJUIK010000014">
    <property type="protein sequence ID" value="KAL3504445.1"/>
    <property type="molecule type" value="Genomic_DNA"/>
</dbReference>
<proteinExistence type="predicted"/>
<feature type="region of interest" description="Disordered" evidence="1">
    <location>
        <begin position="103"/>
        <end position="139"/>
    </location>
</feature>
<dbReference type="Proteomes" id="UP001630127">
    <property type="component" value="Unassembled WGS sequence"/>
</dbReference>
<feature type="compositionally biased region" description="Polar residues" evidence="1">
    <location>
        <begin position="127"/>
        <end position="139"/>
    </location>
</feature>